<accession>A0A5R9B7I5</accession>
<dbReference type="Gene3D" id="3.40.50.300">
    <property type="entry name" value="P-loop containing nucleotide triphosphate hydrolases"/>
    <property type="match status" value="2"/>
</dbReference>
<feature type="region of interest" description="Disordered" evidence="5">
    <location>
        <begin position="104"/>
        <end position="133"/>
    </location>
</feature>
<reference evidence="7 8" key="1">
    <citation type="submission" date="2019-05" db="EMBL/GenBank/DDBJ databases">
        <title>Nesterenkonia sp. GY074 isolated from the Southern Atlantic Ocean.</title>
        <authorList>
            <person name="Zhang G."/>
        </authorList>
    </citation>
    <scope>NUCLEOTIDE SEQUENCE [LARGE SCALE GENOMIC DNA]</scope>
    <source>
        <strain evidence="7 8">GY074</strain>
    </source>
</reference>
<name>A0A5R9B7I5_9MICC</name>
<dbReference type="InterPro" id="IPR026866">
    <property type="entry name" value="CR006_AAA"/>
</dbReference>
<keyword evidence="3" id="KW-0742">SOS response</keyword>
<evidence type="ECO:0000256" key="2">
    <source>
        <dbReference type="ARBA" id="ARBA00023204"/>
    </source>
</evidence>
<dbReference type="AlphaFoldDB" id="A0A5R9B7I5"/>
<organism evidence="7 8">
    <name type="scientific">Nesterenkonia salmonea</name>
    <dbReference type="NCBI Taxonomy" id="1804987"/>
    <lineage>
        <taxon>Bacteria</taxon>
        <taxon>Bacillati</taxon>
        <taxon>Actinomycetota</taxon>
        <taxon>Actinomycetes</taxon>
        <taxon>Micrococcales</taxon>
        <taxon>Micrococcaceae</taxon>
        <taxon>Nesterenkonia</taxon>
    </lineage>
</organism>
<feature type="domain" description="Protein CR006 P-loop" evidence="6">
    <location>
        <begin position="12"/>
        <end position="728"/>
    </location>
</feature>
<dbReference type="EMBL" id="VAVZ01000048">
    <property type="protein sequence ID" value="TLP93283.1"/>
    <property type="molecule type" value="Genomic_DNA"/>
</dbReference>
<keyword evidence="1" id="KW-0227">DNA damage</keyword>
<evidence type="ECO:0000256" key="1">
    <source>
        <dbReference type="ARBA" id="ARBA00022763"/>
    </source>
</evidence>
<evidence type="ECO:0000313" key="7">
    <source>
        <dbReference type="EMBL" id="TLP93283.1"/>
    </source>
</evidence>
<comment type="caution">
    <text evidence="7">The sequence shown here is derived from an EMBL/GenBank/DDBJ whole genome shotgun (WGS) entry which is preliminary data.</text>
</comment>
<dbReference type="SUPFAM" id="SSF52540">
    <property type="entry name" value="P-loop containing nucleoside triphosphate hydrolases"/>
    <property type="match status" value="1"/>
</dbReference>
<keyword evidence="4" id="KW-0175">Coiled coil</keyword>
<dbReference type="Pfam" id="PF13166">
    <property type="entry name" value="AAA_13"/>
    <property type="match status" value="1"/>
</dbReference>
<proteinExistence type="predicted"/>
<dbReference type="GO" id="GO:0000731">
    <property type="term" value="P:DNA synthesis involved in DNA repair"/>
    <property type="evidence" value="ECO:0007669"/>
    <property type="project" value="TreeGrafter"/>
</dbReference>
<dbReference type="OrthoDB" id="4428168at2"/>
<evidence type="ECO:0000259" key="6">
    <source>
        <dbReference type="Pfam" id="PF13166"/>
    </source>
</evidence>
<gene>
    <name evidence="7" type="ORF">FEF26_13665</name>
</gene>
<dbReference type="PANTHER" id="PTHR32182">
    <property type="entry name" value="DNA REPLICATION AND REPAIR PROTEIN RECF"/>
    <property type="match status" value="1"/>
</dbReference>
<keyword evidence="8" id="KW-1185">Reference proteome</keyword>
<evidence type="ECO:0000256" key="5">
    <source>
        <dbReference type="SAM" id="MobiDB-lite"/>
    </source>
</evidence>
<protein>
    <recommendedName>
        <fullName evidence="6">Protein CR006 P-loop domain-containing protein</fullName>
    </recommendedName>
</protein>
<keyword evidence="2" id="KW-0234">DNA repair</keyword>
<sequence length="758" mass="85688">MVLENVEITGGACFGAEPAELGPLEPVTFIFGQNGSGKTTISRAFAGYDSLSMNCQWSNSLEMTPRVYNRDFIDRFLSESSRIPGVFVLGERSGDAQKRLDEIEGEGGERQAAENQLATVTKSRDDKATEKEEARETLKKEVWKKMQQLIKDETSLKPAFVGAAGGVGNSKDKLAEKLLLVPSLEESGEPPELSVLVTEAAAVLYESAQEVSWLPLLEDFSADQRRGFKELGERLVGSDKVTLSELIEKLGNSDWVAHGQKYLEYSDGRCPFCQQPTLESFATHLAEVFDETYKAKVSSVREFVEGFEQWSEGLKTIKSAYPEAALYLDQAKYAEAKTELQRVLSENSAALLKKQGTPSEPIAWMSLEPAIADLNRILEEANQGIDKHNDLIKSRKQERPKLQDRCWKYLAHRIAVADIAAYRGVEAACDKAVESLNQKVGQGKKRLEELADQVKELQQDVESTRPVINKINALLSSSGFTSFHLVESDEFANGYKLARESGEVKQNSLSEGERTFIAFLYYYHWLEGRLDDEDGTSKFLAVIDDPISSLDSDILFIVSALIRKLMSRAWKPDGRLGQIILLTHNVYFYRDVTYEGSRDNNGRRAYLVIRKVQNGKSAIEKHDDNPIKTDYQRLWGEVRRATESTDAISLVGLQNVMRRILETYFRIWGGGIWDGDIQLQFTEPERFVYNALFKWSNEGSHEAVEDLHYTPSTLTQNTYLNVFRRVFEATRHEQHYNMMLHGKSSLEMQTSEWAYHSN</sequence>
<dbReference type="PANTHER" id="PTHR32182:SF0">
    <property type="entry name" value="DNA REPLICATION AND REPAIR PROTEIN RECF"/>
    <property type="match status" value="1"/>
</dbReference>
<dbReference type="GO" id="GO:0009432">
    <property type="term" value="P:SOS response"/>
    <property type="evidence" value="ECO:0007669"/>
    <property type="project" value="UniProtKB-KW"/>
</dbReference>
<evidence type="ECO:0000256" key="4">
    <source>
        <dbReference type="SAM" id="Coils"/>
    </source>
</evidence>
<feature type="coiled-coil region" evidence="4">
    <location>
        <begin position="371"/>
        <end position="398"/>
    </location>
</feature>
<evidence type="ECO:0000256" key="3">
    <source>
        <dbReference type="ARBA" id="ARBA00023236"/>
    </source>
</evidence>
<feature type="coiled-coil region" evidence="4">
    <location>
        <begin position="433"/>
        <end position="464"/>
    </location>
</feature>
<evidence type="ECO:0000313" key="8">
    <source>
        <dbReference type="Proteomes" id="UP000310458"/>
    </source>
</evidence>
<feature type="compositionally biased region" description="Basic and acidic residues" evidence="5">
    <location>
        <begin position="122"/>
        <end position="133"/>
    </location>
</feature>
<dbReference type="Proteomes" id="UP000310458">
    <property type="component" value="Unassembled WGS sequence"/>
</dbReference>
<dbReference type="GO" id="GO:0006302">
    <property type="term" value="P:double-strand break repair"/>
    <property type="evidence" value="ECO:0007669"/>
    <property type="project" value="TreeGrafter"/>
</dbReference>
<dbReference type="InterPro" id="IPR027417">
    <property type="entry name" value="P-loop_NTPase"/>
</dbReference>